<keyword evidence="4 7" id="KW-0436">Ligase</keyword>
<evidence type="ECO:0000256" key="8">
    <source>
        <dbReference type="RuleBase" id="RU003664"/>
    </source>
</evidence>
<protein>
    <recommendedName>
        <fullName evidence="7 8">UDP-N-acetylmuramoylalanine--D-glutamate ligase</fullName>
        <ecNumber evidence="7 8">6.3.2.9</ecNumber>
    </recommendedName>
    <alternativeName>
        <fullName evidence="7">D-glutamic acid-adding enzyme</fullName>
    </alternativeName>
    <alternativeName>
        <fullName evidence="7">UDP-N-acetylmuramoyl-L-alanyl-D-glutamate synthetase</fullName>
    </alternativeName>
</protein>
<keyword evidence="7 8" id="KW-0573">Peptidoglycan synthesis</keyword>
<dbReference type="InterPro" id="IPR005762">
    <property type="entry name" value="MurD"/>
</dbReference>
<dbReference type="SUPFAM" id="SSF53244">
    <property type="entry name" value="MurD-like peptide ligases, peptide-binding domain"/>
    <property type="match status" value="1"/>
</dbReference>
<name>A0A7H1B030_9GAMM</name>
<dbReference type="Pfam" id="PF08245">
    <property type="entry name" value="Mur_ligase_M"/>
    <property type="match status" value="1"/>
</dbReference>
<dbReference type="GO" id="GO:0008360">
    <property type="term" value="P:regulation of cell shape"/>
    <property type="evidence" value="ECO:0007669"/>
    <property type="project" value="UniProtKB-KW"/>
</dbReference>
<dbReference type="EMBL" id="CP061275">
    <property type="protein sequence ID" value="QNS02085.1"/>
    <property type="molecule type" value="Genomic_DNA"/>
</dbReference>
<evidence type="ECO:0000313" key="13">
    <source>
        <dbReference type="Proteomes" id="UP000516346"/>
    </source>
</evidence>
<keyword evidence="9" id="KW-0472">Membrane</keyword>
<evidence type="ECO:0000256" key="6">
    <source>
        <dbReference type="ARBA" id="ARBA00022840"/>
    </source>
</evidence>
<evidence type="ECO:0000256" key="2">
    <source>
        <dbReference type="ARBA" id="ARBA00004752"/>
    </source>
</evidence>
<comment type="function">
    <text evidence="7 8">Cell wall formation. Catalyzes the addition of glutamate to the nucleotide precursor UDP-N-acetylmuramoyl-L-alanine (UMA).</text>
</comment>
<evidence type="ECO:0000259" key="11">
    <source>
        <dbReference type="Pfam" id="PF08245"/>
    </source>
</evidence>
<evidence type="ECO:0000256" key="1">
    <source>
        <dbReference type="ARBA" id="ARBA00004496"/>
    </source>
</evidence>
<dbReference type="Gene3D" id="3.40.50.720">
    <property type="entry name" value="NAD(P)-binding Rossmann-like Domain"/>
    <property type="match status" value="1"/>
</dbReference>
<dbReference type="GO" id="GO:0008764">
    <property type="term" value="F:UDP-N-acetylmuramoylalanine-D-glutamate ligase activity"/>
    <property type="evidence" value="ECO:0007669"/>
    <property type="project" value="UniProtKB-UniRule"/>
</dbReference>
<dbReference type="InterPro" id="IPR013221">
    <property type="entry name" value="Mur_ligase_cen"/>
</dbReference>
<dbReference type="PANTHER" id="PTHR43692:SF1">
    <property type="entry name" value="UDP-N-ACETYLMURAMOYLALANINE--D-GLUTAMATE LIGASE"/>
    <property type="match status" value="1"/>
</dbReference>
<dbReference type="GO" id="GO:0051301">
    <property type="term" value="P:cell division"/>
    <property type="evidence" value="ECO:0007669"/>
    <property type="project" value="UniProtKB-KW"/>
</dbReference>
<keyword evidence="7 8" id="KW-0133">Cell shape</keyword>
<evidence type="ECO:0000256" key="7">
    <source>
        <dbReference type="HAMAP-Rule" id="MF_00639"/>
    </source>
</evidence>
<dbReference type="GO" id="GO:0009252">
    <property type="term" value="P:peptidoglycan biosynthetic process"/>
    <property type="evidence" value="ECO:0007669"/>
    <property type="project" value="UniProtKB-UniRule"/>
</dbReference>
<comment type="catalytic activity">
    <reaction evidence="7 8">
        <text>UDP-N-acetyl-alpha-D-muramoyl-L-alanine + D-glutamate + ATP = UDP-N-acetyl-alpha-D-muramoyl-L-alanyl-D-glutamate + ADP + phosphate + H(+)</text>
        <dbReference type="Rhea" id="RHEA:16429"/>
        <dbReference type="ChEBI" id="CHEBI:15378"/>
        <dbReference type="ChEBI" id="CHEBI:29986"/>
        <dbReference type="ChEBI" id="CHEBI:30616"/>
        <dbReference type="ChEBI" id="CHEBI:43474"/>
        <dbReference type="ChEBI" id="CHEBI:83898"/>
        <dbReference type="ChEBI" id="CHEBI:83900"/>
        <dbReference type="ChEBI" id="CHEBI:456216"/>
        <dbReference type="EC" id="6.3.2.9"/>
    </reaction>
</comment>
<evidence type="ECO:0000259" key="10">
    <source>
        <dbReference type="Pfam" id="PF02875"/>
    </source>
</evidence>
<dbReference type="SUPFAM" id="SSF53623">
    <property type="entry name" value="MurD-like peptide ligases, catalytic domain"/>
    <property type="match status" value="1"/>
</dbReference>
<keyword evidence="9" id="KW-1133">Transmembrane helix</keyword>
<keyword evidence="5 7" id="KW-0547">Nucleotide-binding</keyword>
<dbReference type="EC" id="6.3.2.9" evidence="7 8"/>
<dbReference type="Gene3D" id="3.40.1190.10">
    <property type="entry name" value="Mur-like, catalytic domain"/>
    <property type="match status" value="1"/>
</dbReference>
<organism evidence="12 13">
    <name type="scientific">Buchnera aphidicola</name>
    <name type="common">Pentalonia nigronervosa</name>
    <dbReference type="NCBI Taxonomy" id="1309793"/>
    <lineage>
        <taxon>Bacteria</taxon>
        <taxon>Pseudomonadati</taxon>
        <taxon>Pseudomonadota</taxon>
        <taxon>Gammaproteobacteria</taxon>
        <taxon>Enterobacterales</taxon>
        <taxon>Erwiniaceae</taxon>
        <taxon>Buchnera</taxon>
    </lineage>
</organism>
<dbReference type="InterPro" id="IPR004101">
    <property type="entry name" value="Mur_ligase_C"/>
</dbReference>
<dbReference type="Proteomes" id="UP000516346">
    <property type="component" value="Chromosome"/>
</dbReference>
<keyword evidence="9" id="KW-0812">Transmembrane</keyword>
<feature type="binding site" evidence="7">
    <location>
        <begin position="113"/>
        <end position="119"/>
    </location>
    <ligand>
        <name>ATP</name>
        <dbReference type="ChEBI" id="CHEBI:30616"/>
    </ligand>
</feature>
<dbReference type="Pfam" id="PF02875">
    <property type="entry name" value="Mur_ligase_C"/>
    <property type="match status" value="1"/>
</dbReference>
<keyword evidence="3 7" id="KW-0963">Cytoplasm</keyword>
<dbReference type="HAMAP" id="MF_00639">
    <property type="entry name" value="MurD"/>
    <property type="match status" value="1"/>
</dbReference>
<keyword evidence="7 8" id="KW-0132">Cell division</keyword>
<comment type="subcellular location">
    <subcellularLocation>
        <location evidence="1 7 8">Cytoplasm</location>
    </subcellularLocation>
</comment>
<dbReference type="InterPro" id="IPR036615">
    <property type="entry name" value="Mur_ligase_C_dom_sf"/>
</dbReference>
<dbReference type="NCBIfam" id="TIGR01087">
    <property type="entry name" value="murD"/>
    <property type="match status" value="1"/>
</dbReference>
<dbReference type="GO" id="GO:0071555">
    <property type="term" value="P:cell wall organization"/>
    <property type="evidence" value="ECO:0007669"/>
    <property type="project" value="UniProtKB-KW"/>
</dbReference>
<dbReference type="GO" id="GO:0005737">
    <property type="term" value="C:cytoplasm"/>
    <property type="evidence" value="ECO:0007669"/>
    <property type="project" value="UniProtKB-SubCell"/>
</dbReference>
<feature type="domain" description="Mur ligase C-terminal" evidence="10">
    <location>
        <begin position="302"/>
        <end position="412"/>
    </location>
</feature>
<dbReference type="PANTHER" id="PTHR43692">
    <property type="entry name" value="UDP-N-ACETYLMURAMOYLALANINE--D-GLUTAMATE LIGASE"/>
    <property type="match status" value="1"/>
</dbReference>
<dbReference type="AlphaFoldDB" id="A0A7H1B030"/>
<accession>A0A7H1B030</accession>
<comment type="similarity">
    <text evidence="7">Belongs to the MurCDEF family.</text>
</comment>
<evidence type="ECO:0000313" key="12">
    <source>
        <dbReference type="EMBL" id="QNS02085.1"/>
    </source>
</evidence>
<feature type="domain" description="Mur ligase central" evidence="11">
    <location>
        <begin position="111"/>
        <end position="280"/>
    </location>
</feature>
<dbReference type="GO" id="GO:0005524">
    <property type="term" value="F:ATP binding"/>
    <property type="evidence" value="ECO:0007669"/>
    <property type="project" value="UniProtKB-UniRule"/>
</dbReference>
<feature type="transmembrane region" description="Helical" evidence="9">
    <location>
        <begin position="10"/>
        <end position="27"/>
    </location>
</feature>
<sequence length="438" mass="49362">MLYNYSGKKILILGMGLTGISCINFFLKKGITPKIIDESAHPIYLKTIPKKIKYHVGNLKKTWILESDIIVISPGISSNKPILKQAKKLGINVISDIELFSREVTVPIIAITGTNGKSTVATIVKKIAKRAGYNVSLCGNIGYPVLDTLEKKFNLHVIEISSFQLEHTFCLKPKIAVILNITHDHINRYPNGFKEYKKIKLSIYKQAEICINNNFNILDIPIKTSKQWISFGSIKSDYYILHHKNNTFLCNKGKKIINTNQMLLYGQHNYQNILAVLAIADSMTFPRSHTMDIIRTFSGLPHRLQIINTHKGICCINDSKSTNVSSVKAALTCLRSKGTIWLLLGGDKKNANFHVLKKYLKNMKVRIYCFGKDGIYLSKIYSKKSIYTPTLKQAVSLISKKVVSGDTVLLSPGCSSLDQFPNFEERGNQFIQFVRDLI</sequence>
<evidence type="ECO:0000256" key="5">
    <source>
        <dbReference type="ARBA" id="ARBA00022741"/>
    </source>
</evidence>
<comment type="pathway">
    <text evidence="2 7 8">Cell wall biogenesis; peptidoglycan biosynthesis.</text>
</comment>
<dbReference type="UniPathway" id="UPA00219"/>
<dbReference type="InterPro" id="IPR036565">
    <property type="entry name" value="Mur-like_cat_sf"/>
</dbReference>
<evidence type="ECO:0000256" key="4">
    <source>
        <dbReference type="ARBA" id="ARBA00022598"/>
    </source>
</evidence>
<proteinExistence type="inferred from homology"/>
<dbReference type="Pfam" id="PF21799">
    <property type="entry name" value="MurD-like_N"/>
    <property type="match status" value="1"/>
</dbReference>
<reference evidence="12 13" key="1">
    <citation type="submission" date="2020-09" db="EMBL/GenBank/DDBJ databases">
        <title>Genome sequence of the banana aphid, Pentalonia nigronervosa Coquerel (Hemiptera: Aphididae) and its symbionts.</title>
        <authorList>
            <person name="Mathers T.C."/>
            <person name="Mugford S.T."/>
            <person name="Hogenhout S.A."/>
            <person name="Tripathi L."/>
        </authorList>
    </citation>
    <scope>NUCLEOTIDE SEQUENCE [LARGE SCALE GENOMIC DNA]</scope>
    <source>
        <strain evidence="12">Ba4</strain>
    </source>
</reference>
<evidence type="ECO:0000256" key="3">
    <source>
        <dbReference type="ARBA" id="ARBA00022490"/>
    </source>
</evidence>
<gene>
    <name evidence="7 12" type="primary">murD</name>
    <name evidence="12" type="ORF">ICW73_00395</name>
</gene>
<keyword evidence="7 8" id="KW-0961">Cell wall biogenesis/degradation</keyword>
<dbReference type="Gene3D" id="3.90.190.20">
    <property type="entry name" value="Mur ligase, C-terminal domain"/>
    <property type="match status" value="1"/>
</dbReference>
<dbReference type="SUPFAM" id="SSF51984">
    <property type="entry name" value="MurCD N-terminal domain"/>
    <property type="match status" value="1"/>
</dbReference>
<keyword evidence="7 8" id="KW-0131">Cell cycle</keyword>
<evidence type="ECO:0000256" key="9">
    <source>
        <dbReference type="SAM" id="Phobius"/>
    </source>
</evidence>
<keyword evidence="6 7" id="KW-0067">ATP-binding</keyword>